<evidence type="ECO:0000313" key="7">
    <source>
        <dbReference type="EMBL" id="SMQ62860.1"/>
    </source>
</evidence>
<gene>
    <name evidence="7" type="ORF">SAMN06297229_0771</name>
</gene>
<comment type="subcellular location">
    <subcellularLocation>
        <location evidence="1 6">Membrane</location>
        <topology evidence="1 6">Multi-pass membrane protein</topology>
    </subcellularLocation>
</comment>
<dbReference type="PANTHER" id="PTHR12608">
    <property type="entry name" value="TRANSMEMBRANE PROTEIN HTP-1 RELATED"/>
    <property type="match status" value="1"/>
</dbReference>
<sequence>MDAFLSSTLAIAIAEVGDKTQLLALLLAARFRQRGAIIAGIFIATLVNHALSAWLGQWLNDFIPALWYPYIIGGIFILLGLWLLVPDKEEPVATGIFRYGAFVSALVLFFIAEIADKTQVATVVLAAKYDNFTMVVMGSTLGMLIANVPVVFAGRWLLKRIPMTLIHYSACALFIGLGVATMVWG</sequence>
<name>A0A1Y6EPH1_9GAMM</name>
<keyword evidence="3 6" id="KW-0812">Transmembrane</keyword>
<evidence type="ECO:0000256" key="1">
    <source>
        <dbReference type="ARBA" id="ARBA00004141"/>
    </source>
</evidence>
<dbReference type="AlphaFoldDB" id="A0A1Y6EPH1"/>
<organism evidence="7 8">
    <name type="scientific">Pseudidiomarina planktonica</name>
    <dbReference type="NCBI Taxonomy" id="1323738"/>
    <lineage>
        <taxon>Bacteria</taxon>
        <taxon>Pseudomonadati</taxon>
        <taxon>Pseudomonadota</taxon>
        <taxon>Gammaproteobacteria</taxon>
        <taxon>Alteromonadales</taxon>
        <taxon>Idiomarinaceae</taxon>
        <taxon>Pseudidiomarina</taxon>
    </lineage>
</organism>
<dbReference type="Proteomes" id="UP000194450">
    <property type="component" value="Unassembled WGS sequence"/>
</dbReference>
<evidence type="ECO:0000256" key="3">
    <source>
        <dbReference type="ARBA" id="ARBA00022692"/>
    </source>
</evidence>
<feature type="transmembrane region" description="Helical" evidence="6">
    <location>
        <begin position="96"/>
        <end position="115"/>
    </location>
</feature>
<dbReference type="OrthoDB" id="9801356at2"/>
<comment type="similarity">
    <text evidence="2 6">Belongs to the GDT1 family.</text>
</comment>
<dbReference type="GO" id="GO:0016020">
    <property type="term" value="C:membrane"/>
    <property type="evidence" value="ECO:0007669"/>
    <property type="project" value="UniProtKB-SubCell"/>
</dbReference>
<evidence type="ECO:0000313" key="8">
    <source>
        <dbReference type="Proteomes" id="UP000194450"/>
    </source>
</evidence>
<dbReference type="Pfam" id="PF01169">
    <property type="entry name" value="GDT1"/>
    <property type="match status" value="2"/>
</dbReference>
<evidence type="ECO:0000256" key="4">
    <source>
        <dbReference type="ARBA" id="ARBA00022989"/>
    </source>
</evidence>
<protein>
    <recommendedName>
        <fullName evidence="6">GDT1 family protein</fullName>
    </recommendedName>
</protein>
<proteinExistence type="inferred from homology"/>
<evidence type="ECO:0000256" key="2">
    <source>
        <dbReference type="ARBA" id="ARBA00009190"/>
    </source>
</evidence>
<feature type="transmembrane region" description="Helical" evidence="6">
    <location>
        <begin position="165"/>
        <end position="184"/>
    </location>
</feature>
<accession>A0A1Y6EPH1</accession>
<dbReference type="PANTHER" id="PTHR12608:SF1">
    <property type="entry name" value="TRANSMEMBRANE PROTEIN 165"/>
    <property type="match status" value="1"/>
</dbReference>
<feature type="transmembrane region" description="Helical" evidence="6">
    <location>
        <begin position="67"/>
        <end position="84"/>
    </location>
</feature>
<dbReference type="EMBL" id="FXWH01000001">
    <property type="protein sequence ID" value="SMQ62860.1"/>
    <property type="molecule type" value="Genomic_DNA"/>
</dbReference>
<feature type="transmembrane region" description="Helical" evidence="6">
    <location>
        <begin position="135"/>
        <end position="158"/>
    </location>
</feature>
<reference evidence="8" key="1">
    <citation type="submission" date="2017-04" db="EMBL/GenBank/DDBJ databases">
        <authorList>
            <person name="Varghese N."/>
            <person name="Submissions S."/>
        </authorList>
    </citation>
    <scope>NUCLEOTIDE SEQUENCE [LARGE SCALE GENOMIC DNA]</scope>
</reference>
<keyword evidence="5 6" id="KW-0472">Membrane</keyword>
<dbReference type="RefSeq" id="WP_086433924.1">
    <property type="nucleotide sequence ID" value="NZ_FXWH01000001.1"/>
</dbReference>
<evidence type="ECO:0000256" key="6">
    <source>
        <dbReference type="RuleBase" id="RU365102"/>
    </source>
</evidence>
<keyword evidence="4 6" id="KW-1133">Transmembrane helix</keyword>
<dbReference type="GO" id="GO:0046873">
    <property type="term" value="F:metal ion transmembrane transporter activity"/>
    <property type="evidence" value="ECO:0007669"/>
    <property type="project" value="InterPro"/>
</dbReference>
<keyword evidence="8" id="KW-1185">Reference proteome</keyword>
<evidence type="ECO:0000256" key="5">
    <source>
        <dbReference type="ARBA" id="ARBA00023136"/>
    </source>
</evidence>
<feature type="transmembrane region" description="Helical" evidence="6">
    <location>
        <begin position="35"/>
        <end position="55"/>
    </location>
</feature>
<dbReference type="InterPro" id="IPR001727">
    <property type="entry name" value="GDT1-like"/>
</dbReference>